<reference evidence="2" key="1">
    <citation type="submission" date="2005-09" db="EMBL/GenBank/DDBJ databases">
        <authorList>
            <person name="Mural R.J."/>
            <person name="Li P.W."/>
            <person name="Adams M.D."/>
            <person name="Amanatides P.G."/>
            <person name="Baden-Tillson H."/>
            <person name="Barnstead M."/>
            <person name="Chin S.H."/>
            <person name="Dew I."/>
            <person name="Evans C.A."/>
            <person name="Ferriera S."/>
            <person name="Flanigan M."/>
            <person name="Fosler C."/>
            <person name="Glodek A."/>
            <person name="Gu Z."/>
            <person name="Holt R.A."/>
            <person name="Jennings D."/>
            <person name="Kraft C.L."/>
            <person name="Lu F."/>
            <person name="Nguyen T."/>
            <person name="Nusskern D.R."/>
            <person name="Pfannkoch C.M."/>
            <person name="Sitter C."/>
            <person name="Sutton G.G."/>
            <person name="Venter J.C."/>
            <person name="Wang Z."/>
            <person name="Woodage T."/>
            <person name="Zheng X.H."/>
            <person name="Zhong F."/>
        </authorList>
    </citation>
    <scope>NUCLEOTIDE SEQUENCE [LARGE SCALE GENOMIC DNA]</scope>
    <source>
        <strain>BN</strain>
        <strain evidence="2">Sprague-Dawley</strain>
    </source>
</reference>
<organism evidence="1 2">
    <name type="scientific">Rattus norvegicus</name>
    <name type="common">Rat</name>
    <dbReference type="NCBI Taxonomy" id="10116"/>
    <lineage>
        <taxon>Eukaryota</taxon>
        <taxon>Metazoa</taxon>
        <taxon>Chordata</taxon>
        <taxon>Craniata</taxon>
        <taxon>Vertebrata</taxon>
        <taxon>Euteleostomi</taxon>
        <taxon>Mammalia</taxon>
        <taxon>Eutheria</taxon>
        <taxon>Euarchontoglires</taxon>
        <taxon>Glires</taxon>
        <taxon>Rodentia</taxon>
        <taxon>Myomorpha</taxon>
        <taxon>Muroidea</taxon>
        <taxon>Muridae</taxon>
        <taxon>Murinae</taxon>
        <taxon>Rattus</taxon>
    </lineage>
</organism>
<dbReference type="InterPro" id="IPR029058">
    <property type="entry name" value="AB_hydrolase_fold"/>
</dbReference>
<evidence type="ECO:0000313" key="1">
    <source>
        <dbReference type="EMBL" id="EDL80358.1"/>
    </source>
</evidence>
<dbReference type="EMBL" id="CH473968">
    <property type="protein sequence ID" value="EDL80358.1"/>
    <property type="molecule type" value="Genomic_DNA"/>
</dbReference>
<name>A6IS07_RAT</name>
<gene>
    <name evidence="1" type="primary">RGD1560700_predicted</name>
    <name evidence="1" type="ORF">rCG_31331</name>
</gene>
<dbReference type="SUPFAM" id="SSF53474">
    <property type="entry name" value="alpha/beta-Hydrolases"/>
    <property type="match status" value="1"/>
</dbReference>
<dbReference type="Proteomes" id="UP000234681">
    <property type="component" value="Chromosome 5"/>
</dbReference>
<dbReference type="AlphaFoldDB" id="A6IS07"/>
<proteinExistence type="predicted"/>
<accession>A6IS07</accession>
<evidence type="ECO:0000313" key="2">
    <source>
        <dbReference type="Proteomes" id="UP000234681"/>
    </source>
</evidence>
<dbReference type="Gene3D" id="3.40.50.1820">
    <property type="entry name" value="alpha/beta hydrolase"/>
    <property type="match status" value="1"/>
</dbReference>
<protein>
    <submittedName>
        <fullName evidence="1">Similar to palmitoyl-protein thioesterase (Predicted)</fullName>
    </submittedName>
</protein>
<sequence length="93" mass="10475">MEIGKTMMKDVENKVLDASSEVCQILAQDPRLQEGYIAVAFSKSLKFLRLLAQRCPIPVMRDVISVSARRILSGFKRFLQVYQTPANGQKTNS</sequence>